<name>A0A818TTD8_9BILA</name>
<dbReference type="Proteomes" id="UP000663868">
    <property type="component" value="Unassembled WGS sequence"/>
</dbReference>
<accession>A0A818TTD8</accession>
<evidence type="ECO:0000313" key="1">
    <source>
        <dbReference type="EMBL" id="CAF0770639.1"/>
    </source>
</evidence>
<organism evidence="2 3">
    <name type="scientific">Adineta steineri</name>
    <dbReference type="NCBI Taxonomy" id="433720"/>
    <lineage>
        <taxon>Eukaryota</taxon>
        <taxon>Metazoa</taxon>
        <taxon>Spiralia</taxon>
        <taxon>Gnathifera</taxon>
        <taxon>Rotifera</taxon>
        <taxon>Eurotatoria</taxon>
        <taxon>Bdelloidea</taxon>
        <taxon>Adinetida</taxon>
        <taxon>Adinetidae</taxon>
        <taxon>Adineta</taxon>
    </lineage>
</organism>
<gene>
    <name evidence="1" type="ORF">IZO911_LOCUS5257</name>
    <name evidence="2" type="ORF">KXQ929_LOCUS10125</name>
</gene>
<proteinExistence type="predicted"/>
<comment type="caution">
    <text evidence="2">The sequence shown here is derived from an EMBL/GenBank/DDBJ whole genome shotgun (WGS) entry which is preliminary data.</text>
</comment>
<dbReference type="AlphaFoldDB" id="A0A818TTD8"/>
<dbReference type="Gene3D" id="3.40.50.11710">
    <property type="entry name" value="Cyclodipeptide synthase"/>
    <property type="match status" value="1"/>
</dbReference>
<evidence type="ECO:0000313" key="3">
    <source>
        <dbReference type="Proteomes" id="UP000663868"/>
    </source>
</evidence>
<protein>
    <submittedName>
        <fullName evidence="2">Uncharacterized protein</fullName>
    </submittedName>
</protein>
<reference evidence="2" key="1">
    <citation type="submission" date="2021-02" db="EMBL/GenBank/DDBJ databases">
        <authorList>
            <person name="Nowell W R."/>
        </authorList>
    </citation>
    <scope>NUCLEOTIDE SEQUENCE</scope>
</reference>
<sequence length="355" mass="40470">MESNLIQEDVFLFAPPSFENHHDDQRSCSGNGISSNGSFVGDKWTALIGTCKEADKNEMLLSRTNTDIIAQVYPSIVKVPWQDEVSIGFSKNGRSHVCLGISPSQFRRLLSSKRNAAHKSTRDAILYAHMAMQYTLDQIDQSKESGTSGSLIVLIVDAIQMFNYAVFNNKLLKTGTARKYALEEGARLIDVFIQARSQLAPELARRVTIIRWDDIYTNNYNESVKILQQYATSNTQFAKLVDNVVEMFIKVRKPNSHFTEEQHLILREYVFNELPALTQGIVYKNYYCSIIVHPVLSSDDVKNDDQRNVMLHLLNYVRHSSELRKYLNLAEQEHMCDVYDIAIPSFKDSLPELTS</sequence>
<dbReference type="InterPro" id="IPR038622">
    <property type="entry name" value="CDPS_sf"/>
</dbReference>
<dbReference type="GO" id="GO:0016755">
    <property type="term" value="F:aminoacyltransferase activity"/>
    <property type="evidence" value="ECO:0007669"/>
    <property type="project" value="InterPro"/>
</dbReference>
<dbReference type="Proteomes" id="UP000663860">
    <property type="component" value="Unassembled WGS sequence"/>
</dbReference>
<dbReference type="EMBL" id="CAJNOE010000031">
    <property type="protein sequence ID" value="CAF0770639.1"/>
    <property type="molecule type" value="Genomic_DNA"/>
</dbReference>
<evidence type="ECO:0000313" key="2">
    <source>
        <dbReference type="EMBL" id="CAF3687669.1"/>
    </source>
</evidence>
<dbReference type="EMBL" id="CAJOBB010000473">
    <property type="protein sequence ID" value="CAF3687669.1"/>
    <property type="molecule type" value="Genomic_DNA"/>
</dbReference>